<feature type="domain" description="Integrase catalytic" evidence="2">
    <location>
        <begin position="247"/>
        <end position="452"/>
    </location>
</feature>
<sequence length="638" mass="72897">MLVELCVEGAIVEFINGQPCDRAIVRQVGKNEMVLANIANGATSKLHRDGLNSIYESGGLKFLAESRDLGDLKFFDLTEREQRETNRKYQYVKWLQEKGVSKITEKSAGSIIREVAQELGEQAPHWQSVRGWHKNFIDAGRKMRGLYPKHRNKGSREPKIDARVLAIIRKEAKRYFKLSQPTMASIVRNVEDKITAHNIDNPDDTLKIPTYLTVQNRVMEGLYQNKQKARQGTRAFLAELANAKSGIETIRILERVEIDHTLLDIHVLHDDHKTLLGRPNITVLIDHYSHMVLGFQLSFEKPSFASVCMACMNAFLPKESFLKNLGCDSSWSAHGIPVLLVTDNANEFWGNSFIAVADEIGSIFQYCPIRKGNYKSRIERFFGIVNSLVLDDLPGVVRKPGKSGEGYDARQEAKMTFSEFKYYFVTWLTEIYNNLPIEELDMTPNELWKASEEDFPVPLEDEMELTPILMATDTRELSKGGVRIFGMDYNSSILKDLYRRDGPVTVTIKYSPFDIGYILILDVINKVYLKVDCDDYAYASGLSVFEHNKIKEEARRIRKSKLENLDLKRAKVKLSKERDELHSRNSRRKTQVTTSNAARSEKVGISDVKLIVDNSKRVIQMEHDSEEKELNLDGWSVD</sequence>
<protein>
    <submittedName>
        <fullName evidence="3">DDE-type integrase/transposase/recombinase</fullName>
    </submittedName>
</protein>
<evidence type="ECO:0000259" key="2">
    <source>
        <dbReference type="PROSITE" id="PS50994"/>
    </source>
</evidence>
<evidence type="ECO:0000313" key="4">
    <source>
        <dbReference type="Proteomes" id="UP000652176"/>
    </source>
</evidence>
<evidence type="ECO:0000256" key="1">
    <source>
        <dbReference type="SAM" id="MobiDB-lite"/>
    </source>
</evidence>
<dbReference type="Gene3D" id="3.30.420.10">
    <property type="entry name" value="Ribonuclease H-like superfamily/Ribonuclease H"/>
    <property type="match status" value="1"/>
</dbReference>
<dbReference type="Pfam" id="PF09299">
    <property type="entry name" value="Mu-transpos_C"/>
    <property type="match status" value="1"/>
</dbReference>
<dbReference type="InterPro" id="IPR012337">
    <property type="entry name" value="RNaseH-like_sf"/>
</dbReference>
<name>A0ABR9CZR2_9GAMM</name>
<gene>
    <name evidence="3" type="ORF">IE877_04665</name>
</gene>
<organism evidence="3 4">
    <name type="scientific">Methylomonas albis</name>
    <dbReference type="NCBI Taxonomy" id="1854563"/>
    <lineage>
        <taxon>Bacteria</taxon>
        <taxon>Pseudomonadati</taxon>
        <taxon>Pseudomonadota</taxon>
        <taxon>Gammaproteobacteria</taxon>
        <taxon>Methylococcales</taxon>
        <taxon>Methylococcaceae</taxon>
        <taxon>Methylomonas</taxon>
    </lineage>
</organism>
<dbReference type="EMBL" id="JACXSS010000001">
    <property type="protein sequence ID" value="MBD9355177.1"/>
    <property type="molecule type" value="Genomic_DNA"/>
</dbReference>
<comment type="caution">
    <text evidence="3">The sequence shown here is derived from an EMBL/GenBank/DDBJ whole genome shotgun (WGS) entry which is preliminary data.</text>
</comment>
<dbReference type="InterPro" id="IPR015378">
    <property type="entry name" value="Transposase-like_Mu_C"/>
</dbReference>
<accession>A0ABR9CZR2</accession>
<feature type="region of interest" description="Disordered" evidence="1">
    <location>
        <begin position="576"/>
        <end position="600"/>
    </location>
</feature>
<proteinExistence type="predicted"/>
<reference evidence="3 4" key="1">
    <citation type="submission" date="2020-09" db="EMBL/GenBank/DDBJ databases">
        <title>Methylomonas albis sp. nov. and Methylomonas fluvii sp. nov.: Two cold-adapted methanotrophs from the River Elbe and an amended description of Methylovulum psychrotolerans strain Eb1.</title>
        <authorList>
            <person name="Bussmann I.K."/>
            <person name="Klings K.-W."/>
            <person name="Warnstedt J."/>
            <person name="Hoppert M."/>
            <person name="Saborowski A."/>
            <person name="Horn F."/>
            <person name="Liebner S."/>
        </authorList>
    </citation>
    <scope>NUCLEOTIDE SEQUENCE [LARGE SCALE GENOMIC DNA]</scope>
    <source>
        <strain evidence="3 4">EbA</strain>
    </source>
</reference>
<dbReference type="Proteomes" id="UP000652176">
    <property type="component" value="Unassembled WGS sequence"/>
</dbReference>
<dbReference type="PROSITE" id="PS50994">
    <property type="entry name" value="INTEGRASE"/>
    <property type="match status" value="1"/>
</dbReference>
<dbReference type="RefSeq" id="WP_192373575.1">
    <property type="nucleotide sequence ID" value="NZ_CAJHIV010000001.1"/>
</dbReference>
<dbReference type="SUPFAM" id="SSF53098">
    <property type="entry name" value="Ribonuclease H-like"/>
    <property type="match status" value="1"/>
</dbReference>
<dbReference type="InterPro" id="IPR036397">
    <property type="entry name" value="RNaseH_sf"/>
</dbReference>
<keyword evidence="4" id="KW-1185">Reference proteome</keyword>
<evidence type="ECO:0000313" key="3">
    <source>
        <dbReference type="EMBL" id="MBD9355177.1"/>
    </source>
</evidence>
<dbReference type="InterPro" id="IPR001584">
    <property type="entry name" value="Integrase_cat-core"/>
</dbReference>